<dbReference type="InterPro" id="IPR014327">
    <property type="entry name" value="RNA_pol_sigma70_bacteroid"/>
</dbReference>
<keyword evidence="8" id="KW-0548">Nucleotidyltransferase</keyword>
<evidence type="ECO:0000259" key="7">
    <source>
        <dbReference type="Pfam" id="PF08281"/>
    </source>
</evidence>
<keyword evidence="5" id="KW-0812">Transmembrane</keyword>
<dbReference type="CDD" id="cd06171">
    <property type="entry name" value="Sigma70_r4"/>
    <property type="match status" value="1"/>
</dbReference>
<dbReference type="InterPro" id="IPR013249">
    <property type="entry name" value="RNA_pol_sigma70_r4_t2"/>
</dbReference>
<dbReference type="GO" id="GO:0006352">
    <property type="term" value="P:DNA-templated transcription initiation"/>
    <property type="evidence" value="ECO:0007669"/>
    <property type="project" value="InterPro"/>
</dbReference>
<comment type="similarity">
    <text evidence="1">Belongs to the sigma-70 factor family. ECF subfamily.</text>
</comment>
<accession>A0A6N4SW29</accession>
<evidence type="ECO:0000256" key="3">
    <source>
        <dbReference type="ARBA" id="ARBA00023082"/>
    </source>
</evidence>
<evidence type="ECO:0000256" key="5">
    <source>
        <dbReference type="SAM" id="Phobius"/>
    </source>
</evidence>
<dbReference type="Pfam" id="PF08281">
    <property type="entry name" value="Sigma70_r4_2"/>
    <property type="match status" value="1"/>
</dbReference>
<gene>
    <name evidence="8" type="primary">rpoE</name>
    <name evidence="8" type="ordered locus">CHU_3562</name>
</gene>
<dbReference type="Pfam" id="PF04542">
    <property type="entry name" value="Sigma70_r2"/>
    <property type="match status" value="1"/>
</dbReference>
<evidence type="ECO:0000259" key="6">
    <source>
        <dbReference type="Pfam" id="PF04542"/>
    </source>
</evidence>
<dbReference type="NCBIfam" id="TIGR02937">
    <property type="entry name" value="sigma70-ECF"/>
    <property type="match status" value="1"/>
</dbReference>
<keyword evidence="8" id="KW-0808">Transferase</keyword>
<evidence type="ECO:0000256" key="1">
    <source>
        <dbReference type="ARBA" id="ARBA00010641"/>
    </source>
</evidence>
<evidence type="ECO:0000313" key="9">
    <source>
        <dbReference type="Proteomes" id="UP000001822"/>
    </source>
</evidence>
<organism evidence="8 9">
    <name type="scientific">Cytophaga hutchinsonii (strain ATCC 33406 / DSM 1761 / CIP 103989 / NBRC 15051 / NCIMB 9469 / D465)</name>
    <dbReference type="NCBI Taxonomy" id="269798"/>
    <lineage>
        <taxon>Bacteria</taxon>
        <taxon>Pseudomonadati</taxon>
        <taxon>Bacteroidota</taxon>
        <taxon>Cytophagia</taxon>
        <taxon>Cytophagales</taxon>
        <taxon>Cytophagaceae</taxon>
        <taxon>Cytophaga</taxon>
    </lineage>
</organism>
<protein>
    <submittedName>
        <fullName evidence="8">RNA polymerase sigma-70 factor, ECF subfamily</fullName>
        <ecNumber evidence="8">2.7.7.6</ecNumber>
    </submittedName>
</protein>
<dbReference type="EC" id="2.7.7.6" evidence="8"/>
<dbReference type="NCBIfam" id="TIGR02985">
    <property type="entry name" value="Sig70_bacteroi1"/>
    <property type="match status" value="1"/>
</dbReference>
<keyword evidence="2" id="KW-0805">Transcription regulation</keyword>
<evidence type="ECO:0000256" key="4">
    <source>
        <dbReference type="ARBA" id="ARBA00023163"/>
    </source>
</evidence>
<feature type="domain" description="RNA polymerase sigma-70 region 2" evidence="6">
    <location>
        <begin position="1"/>
        <end position="67"/>
    </location>
</feature>
<reference evidence="8 9" key="1">
    <citation type="journal article" date="2007" name="Appl. Environ. Microbiol.">
        <title>Genome sequence of the cellulolytic gliding bacterium Cytophaga hutchinsonii.</title>
        <authorList>
            <person name="Xie G."/>
            <person name="Bruce D.C."/>
            <person name="Challacombe J.F."/>
            <person name="Chertkov O."/>
            <person name="Detter J.C."/>
            <person name="Gilna P."/>
            <person name="Han C.S."/>
            <person name="Lucas S."/>
            <person name="Misra M."/>
            <person name="Myers G.L."/>
            <person name="Richardson P."/>
            <person name="Tapia R."/>
            <person name="Thayer N."/>
            <person name="Thompson L.S."/>
            <person name="Brettin T.S."/>
            <person name="Henrissat B."/>
            <person name="Wilson D.B."/>
            <person name="McBride M.J."/>
        </authorList>
    </citation>
    <scope>NUCLEOTIDE SEQUENCE [LARGE SCALE GENOMIC DNA]</scope>
    <source>
        <strain evidence="9">ATCC 33406 / DSM 1761 / CIP 103989 / NBRC 15051 / NCIMB 9469 / D465</strain>
    </source>
</reference>
<dbReference type="InterPro" id="IPR013324">
    <property type="entry name" value="RNA_pol_sigma_r3/r4-like"/>
</dbReference>
<dbReference type="GO" id="GO:0003899">
    <property type="term" value="F:DNA-directed RNA polymerase activity"/>
    <property type="evidence" value="ECO:0007669"/>
    <property type="project" value="UniProtKB-EC"/>
</dbReference>
<dbReference type="GO" id="GO:0016987">
    <property type="term" value="F:sigma factor activity"/>
    <property type="evidence" value="ECO:0007669"/>
    <property type="project" value="UniProtKB-KW"/>
</dbReference>
<dbReference type="EMBL" id="CP000383">
    <property type="protein sequence ID" value="ABG60795.1"/>
    <property type="molecule type" value="Genomic_DNA"/>
</dbReference>
<dbReference type="Proteomes" id="UP000001822">
    <property type="component" value="Chromosome"/>
</dbReference>
<keyword evidence="5" id="KW-1133">Transmembrane helix</keyword>
<dbReference type="SUPFAM" id="SSF88946">
    <property type="entry name" value="Sigma2 domain of RNA polymerase sigma factors"/>
    <property type="match status" value="1"/>
</dbReference>
<keyword evidence="9" id="KW-1185">Reference proteome</keyword>
<feature type="domain" description="RNA polymerase sigma factor 70 region 4 type 2" evidence="7">
    <location>
        <begin position="99"/>
        <end position="149"/>
    </location>
</feature>
<dbReference type="PANTHER" id="PTHR43133:SF46">
    <property type="entry name" value="RNA POLYMERASE SIGMA-70 FACTOR ECF SUBFAMILY"/>
    <property type="match status" value="1"/>
</dbReference>
<dbReference type="InterPro" id="IPR007627">
    <property type="entry name" value="RNA_pol_sigma70_r2"/>
</dbReference>
<keyword evidence="3" id="KW-0731">Sigma factor</keyword>
<dbReference type="PANTHER" id="PTHR43133">
    <property type="entry name" value="RNA POLYMERASE ECF-TYPE SIGMA FACTO"/>
    <property type="match status" value="1"/>
</dbReference>
<name>A0A6N4SW29_CYTH3</name>
<sequence>MFHTYYKTLCRFSFRIVHDKEKAEDVVQSCFINFWQKRDQLTLHASFKSYLFRAVYNRSINEYNQSKKTSHQELSVLEEESSSRSDDPLLQLQALELEQKIAYAIGSMPEGCRTIFLLSREEQLSYKEIAEMLEISIKTVENQMGKALKIMREHLFTACMLVFLYETIAEILFIG</sequence>
<dbReference type="KEGG" id="chu:CHU_3562"/>
<dbReference type="InterPro" id="IPR036388">
    <property type="entry name" value="WH-like_DNA-bd_sf"/>
</dbReference>
<evidence type="ECO:0000313" key="8">
    <source>
        <dbReference type="EMBL" id="ABG60795.1"/>
    </source>
</evidence>
<proteinExistence type="inferred from homology"/>
<dbReference type="Gene3D" id="1.10.10.10">
    <property type="entry name" value="Winged helix-like DNA-binding domain superfamily/Winged helix DNA-binding domain"/>
    <property type="match status" value="1"/>
</dbReference>
<evidence type="ECO:0000256" key="2">
    <source>
        <dbReference type="ARBA" id="ARBA00023015"/>
    </source>
</evidence>
<dbReference type="SUPFAM" id="SSF88659">
    <property type="entry name" value="Sigma3 and sigma4 domains of RNA polymerase sigma factors"/>
    <property type="match status" value="1"/>
</dbReference>
<keyword evidence="5" id="KW-0472">Membrane</keyword>
<keyword evidence="4" id="KW-0804">Transcription</keyword>
<dbReference type="InterPro" id="IPR013325">
    <property type="entry name" value="RNA_pol_sigma_r2"/>
</dbReference>
<feature type="transmembrane region" description="Helical" evidence="5">
    <location>
        <begin position="154"/>
        <end position="174"/>
    </location>
</feature>
<dbReference type="AlphaFoldDB" id="A0A6N4SW29"/>
<dbReference type="InterPro" id="IPR039425">
    <property type="entry name" value="RNA_pol_sigma-70-like"/>
</dbReference>
<dbReference type="GO" id="GO:0003677">
    <property type="term" value="F:DNA binding"/>
    <property type="evidence" value="ECO:0007669"/>
    <property type="project" value="InterPro"/>
</dbReference>
<dbReference type="InterPro" id="IPR014284">
    <property type="entry name" value="RNA_pol_sigma-70_dom"/>
</dbReference>
<dbReference type="Gene3D" id="1.10.1740.10">
    <property type="match status" value="1"/>
</dbReference>